<accession>A0A4R3KEH6</accession>
<dbReference type="RefSeq" id="WP_132379065.1">
    <property type="nucleotide sequence ID" value="NZ_DAIQXH010000045.1"/>
</dbReference>
<dbReference type="OrthoDB" id="1929706at2"/>
<organism evidence="2 3">
    <name type="scientific">Muricomes intestini</name>
    <dbReference type="NCBI Taxonomy" id="1796634"/>
    <lineage>
        <taxon>Bacteria</taxon>
        <taxon>Bacillati</taxon>
        <taxon>Bacillota</taxon>
        <taxon>Clostridia</taxon>
        <taxon>Lachnospirales</taxon>
        <taxon>Lachnospiraceae</taxon>
        <taxon>Muricomes</taxon>
    </lineage>
</organism>
<keyword evidence="3" id="KW-1185">Reference proteome</keyword>
<dbReference type="Proteomes" id="UP000295726">
    <property type="component" value="Unassembled WGS sequence"/>
</dbReference>
<feature type="transmembrane region" description="Helical" evidence="1">
    <location>
        <begin position="107"/>
        <end position="126"/>
    </location>
</feature>
<comment type="caution">
    <text evidence="2">The sequence shown here is derived from an EMBL/GenBank/DDBJ whole genome shotgun (WGS) entry which is preliminary data.</text>
</comment>
<dbReference type="EMBL" id="SLZZ01000003">
    <property type="protein sequence ID" value="TCS81734.1"/>
    <property type="molecule type" value="Genomic_DNA"/>
</dbReference>
<evidence type="ECO:0000313" key="3">
    <source>
        <dbReference type="Proteomes" id="UP000295726"/>
    </source>
</evidence>
<dbReference type="InterPro" id="IPR019235">
    <property type="entry name" value="DUF2178_TM"/>
</dbReference>
<keyword evidence="1" id="KW-0812">Transmembrane</keyword>
<keyword evidence="1" id="KW-0472">Membrane</keyword>
<protein>
    <submittedName>
        <fullName evidence="2">Uncharacterized protein</fullName>
    </submittedName>
</protein>
<reference evidence="2 3" key="1">
    <citation type="submission" date="2019-03" db="EMBL/GenBank/DDBJ databases">
        <title>Genomic Encyclopedia of Type Strains, Phase IV (KMG-IV): sequencing the most valuable type-strain genomes for metagenomic binning, comparative biology and taxonomic classification.</title>
        <authorList>
            <person name="Goeker M."/>
        </authorList>
    </citation>
    <scope>NUCLEOTIDE SEQUENCE [LARGE SCALE GENOMIC DNA]</scope>
    <source>
        <strain evidence="2 3">DSM 29489</strain>
    </source>
</reference>
<feature type="transmembrane region" description="Helical" evidence="1">
    <location>
        <begin position="53"/>
        <end position="72"/>
    </location>
</feature>
<keyword evidence="1" id="KW-1133">Transmembrane helix</keyword>
<dbReference type="Pfam" id="PF09946">
    <property type="entry name" value="DUF2178"/>
    <property type="match status" value="1"/>
</dbReference>
<dbReference type="AlphaFoldDB" id="A0A4R3KEH6"/>
<evidence type="ECO:0000313" key="2">
    <source>
        <dbReference type="EMBL" id="TCS81734.1"/>
    </source>
</evidence>
<feature type="transmembrane region" description="Helical" evidence="1">
    <location>
        <begin position="132"/>
        <end position="151"/>
    </location>
</feature>
<gene>
    <name evidence="2" type="ORF">EDD59_103154</name>
</gene>
<name>A0A4R3KEH6_9FIRM</name>
<sequence length="159" mass="18091">MLIQTLSQGAKTDEEYKNKLISGIKRDRVLCIFGVVTIIVALLWMMTDNGVQGSFLSGVFTGTGAVIFFFALKHILKTKKMLKNEKLLHAERLKESDERNHMIAEKAMYWAGVIIMGVCYVVMLVSGFFNMAVFWSVWGMVMTYCILAAVLKKYFEKKL</sequence>
<feature type="transmembrane region" description="Helical" evidence="1">
    <location>
        <begin position="29"/>
        <end position="47"/>
    </location>
</feature>
<evidence type="ECO:0000256" key="1">
    <source>
        <dbReference type="SAM" id="Phobius"/>
    </source>
</evidence>
<proteinExistence type="predicted"/>